<feature type="transmembrane region" description="Helical" evidence="1">
    <location>
        <begin position="12"/>
        <end position="29"/>
    </location>
</feature>
<feature type="transmembrane region" description="Helical" evidence="1">
    <location>
        <begin position="142"/>
        <end position="164"/>
    </location>
</feature>
<sequence>MTIPSQDDFNWARSAGLAYLAVAVLAGFAEFSVRTGMVVQGDAAATMANIAANQMLYGLAGIADLLVLLLDTWLGLAFWMLLKPVNKPIALLALFLNLLRLPWMGANVVYHFGALLLVNGALPSFPPEQVQDLAALLLDLHAYGYTANGIFFGAWCFTIGWLFYRSGFVPRLLGVVMMLALVGYWTDLFVVFVLPAFEPAISPVAIMPAALAEISVCLWLTFRGGAVHRGFQKHIATLAA</sequence>
<reference evidence="2 3" key="1">
    <citation type="submission" date="2021-08" db="EMBL/GenBank/DDBJ databases">
        <title>Devosia salina sp. nov., isolated from the South China Sea sediment.</title>
        <authorList>
            <person name="Zhou Z."/>
        </authorList>
    </citation>
    <scope>NUCLEOTIDE SEQUENCE [LARGE SCALE GENOMIC DNA]</scope>
    <source>
        <strain evidence="2 3">SCS-3</strain>
    </source>
</reference>
<organism evidence="2 3">
    <name type="scientific">Devosia salina</name>
    <dbReference type="NCBI Taxonomy" id="2860336"/>
    <lineage>
        <taxon>Bacteria</taxon>
        <taxon>Pseudomonadati</taxon>
        <taxon>Pseudomonadota</taxon>
        <taxon>Alphaproteobacteria</taxon>
        <taxon>Hyphomicrobiales</taxon>
        <taxon>Devosiaceae</taxon>
        <taxon>Devosia</taxon>
    </lineage>
</organism>
<feature type="transmembrane region" description="Helical" evidence="1">
    <location>
        <begin position="56"/>
        <end position="82"/>
    </location>
</feature>
<name>A0ABX8WF62_9HYPH</name>
<keyword evidence="1" id="KW-1133">Transmembrane helix</keyword>
<dbReference type="InterPro" id="IPR025495">
    <property type="entry name" value="DUF4386"/>
</dbReference>
<dbReference type="EMBL" id="CP080590">
    <property type="protein sequence ID" value="QYO76284.1"/>
    <property type="molecule type" value="Genomic_DNA"/>
</dbReference>
<evidence type="ECO:0000256" key="1">
    <source>
        <dbReference type="SAM" id="Phobius"/>
    </source>
</evidence>
<keyword evidence="1" id="KW-0812">Transmembrane</keyword>
<dbReference type="RefSeq" id="WP_220304774.1">
    <property type="nucleotide sequence ID" value="NZ_CP080590.1"/>
</dbReference>
<feature type="transmembrane region" description="Helical" evidence="1">
    <location>
        <begin position="200"/>
        <end position="222"/>
    </location>
</feature>
<accession>A0ABX8WF62</accession>
<protein>
    <submittedName>
        <fullName evidence="2">DUF4386 domain-containing protein</fullName>
    </submittedName>
</protein>
<dbReference type="Pfam" id="PF14329">
    <property type="entry name" value="DUF4386"/>
    <property type="match status" value="1"/>
</dbReference>
<proteinExistence type="predicted"/>
<evidence type="ECO:0000313" key="3">
    <source>
        <dbReference type="Proteomes" id="UP000825799"/>
    </source>
</evidence>
<dbReference type="Proteomes" id="UP000825799">
    <property type="component" value="Chromosome"/>
</dbReference>
<keyword evidence="3" id="KW-1185">Reference proteome</keyword>
<keyword evidence="1" id="KW-0472">Membrane</keyword>
<evidence type="ECO:0000313" key="2">
    <source>
        <dbReference type="EMBL" id="QYO76284.1"/>
    </source>
</evidence>
<feature type="transmembrane region" description="Helical" evidence="1">
    <location>
        <begin position="171"/>
        <end position="194"/>
    </location>
</feature>
<gene>
    <name evidence="2" type="ORF">K1X15_16980</name>
</gene>